<dbReference type="STRING" id="680127.SAMN05421593_2239"/>
<dbReference type="OrthoDB" id="705292at2"/>
<sequence length="169" mass="18052">MKKIAPLLILILSGSFNAQVAIGKTALESASSSVEFGNENRGLVLPWVESASGILNVVNGTLIFDTSDMKVKVYQNNLWKDLSVDATGTADTSLQNNLPDNTNSKVSIGTPSSVSGILVLEDSNKAMVLPKVASPYLNIISPAAGMMVYDTQKKQIAVFNGNVWSFWGE</sequence>
<reference evidence="2 3" key="1">
    <citation type="submission" date="2016-10" db="EMBL/GenBank/DDBJ databases">
        <authorList>
            <person name="de Groot N.N."/>
        </authorList>
    </citation>
    <scope>NUCLEOTIDE SEQUENCE [LARGE SCALE GENOMIC DNA]</scope>
    <source>
        <strain evidence="2 3">DSM 23031</strain>
    </source>
</reference>
<protein>
    <submittedName>
        <fullName evidence="2">Uncharacterized protein</fullName>
    </submittedName>
</protein>
<accession>A0A1H6HBV6</accession>
<dbReference type="AlphaFoldDB" id="A0A1H6HBV6"/>
<evidence type="ECO:0000313" key="2">
    <source>
        <dbReference type="EMBL" id="SEH33289.1"/>
    </source>
</evidence>
<organism evidence="2 3">
    <name type="scientific">Chryseobacterium culicis</name>
    <dbReference type="NCBI Taxonomy" id="680127"/>
    <lineage>
        <taxon>Bacteria</taxon>
        <taxon>Pseudomonadati</taxon>
        <taxon>Bacteroidota</taxon>
        <taxon>Flavobacteriia</taxon>
        <taxon>Flavobacteriales</taxon>
        <taxon>Weeksellaceae</taxon>
        <taxon>Chryseobacterium group</taxon>
        <taxon>Chryseobacterium</taxon>
    </lineage>
</organism>
<name>A0A1H6HBV6_CHRCI</name>
<dbReference type="Proteomes" id="UP000198561">
    <property type="component" value="Unassembled WGS sequence"/>
</dbReference>
<feature type="signal peptide" evidence="1">
    <location>
        <begin position="1"/>
        <end position="18"/>
    </location>
</feature>
<feature type="chain" id="PRO_5011570560" evidence="1">
    <location>
        <begin position="19"/>
        <end position="169"/>
    </location>
</feature>
<dbReference type="EMBL" id="FNWQ01000002">
    <property type="protein sequence ID" value="SEH33289.1"/>
    <property type="molecule type" value="Genomic_DNA"/>
</dbReference>
<proteinExistence type="predicted"/>
<keyword evidence="1" id="KW-0732">Signal</keyword>
<gene>
    <name evidence="2" type="ORF">SAMN05421593_2239</name>
</gene>
<evidence type="ECO:0000313" key="3">
    <source>
        <dbReference type="Proteomes" id="UP000198561"/>
    </source>
</evidence>
<evidence type="ECO:0000256" key="1">
    <source>
        <dbReference type="SAM" id="SignalP"/>
    </source>
</evidence>
<dbReference type="RefSeq" id="WP_089692314.1">
    <property type="nucleotide sequence ID" value="NZ_FNWQ01000002.1"/>
</dbReference>